<evidence type="ECO:0000256" key="1">
    <source>
        <dbReference type="SAM" id="MobiDB-lite"/>
    </source>
</evidence>
<dbReference type="Proteomes" id="UP000626109">
    <property type="component" value="Unassembled WGS sequence"/>
</dbReference>
<sequence length="349" mass="36747">ATTLEGDLGIPGELGGNTSLLWANLSSKQVGYYVGCWCWSGGNSSCATTADFSLRLGQFLVRGPLALQEPRMPVAAGEAFSLALLGLGLSDFDRLVLSNLTDAECGSSGSSVQAAELRGALEATAGQGDGSTRRWPGLRLMERGSYRICYCPGNENGISCASDADFDVQIGSLEISGPVVGPHRCVLGASCTLTLYGVALYDATSRVLLRKGLSGCEAGSAPLGEPLVMNGLTNPQGSQVREAQVYSKLRFRPFRPRSGRMVQLSELLLRSNGTVLDLHEASVTSLPGGRSPATEPPDNALDGEPSTKYLDFFGVGFEVALQTPVSVDGVSYITANDAPRRDPVAFMLE</sequence>
<proteinExistence type="predicted"/>
<feature type="non-terminal residue" evidence="2">
    <location>
        <position position="1"/>
    </location>
</feature>
<reference evidence="2" key="1">
    <citation type="submission" date="2021-02" db="EMBL/GenBank/DDBJ databases">
        <authorList>
            <person name="Dougan E. K."/>
            <person name="Rhodes N."/>
            <person name="Thang M."/>
            <person name="Chan C."/>
        </authorList>
    </citation>
    <scope>NUCLEOTIDE SEQUENCE</scope>
</reference>
<evidence type="ECO:0000313" key="3">
    <source>
        <dbReference type="Proteomes" id="UP000626109"/>
    </source>
</evidence>
<evidence type="ECO:0000313" key="2">
    <source>
        <dbReference type="EMBL" id="CAE8713536.1"/>
    </source>
</evidence>
<feature type="region of interest" description="Disordered" evidence="1">
    <location>
        <begin position="282"/>
        <end position="305"/>
    </location>
</feature>
<accession>A0A813L0B4</accession>
<dbReference type="EMBL" id="CAJNNW010032504">
    <property type="protein sequence ID" value="CAE8713536.1"/>
    <property type="molecule type" value="Genomic_DNA"/>
</dbReference>
<dbReference type="AlphaFoldDB" id="A0A813L0B4"/>
<comment type="caution">
    <text evidence="2">The sequence shown here is derived from an EMBL/GenBank/DDBJ whole genome shotgun (WGS) entry which is preliminary data.</text>
</comment>
<feature type="non-terminal residue" evidence="2">
    <location>
        <position position="349"/>
    </location>
</feature>
<protein>
    <submittedName>
        <fullName evidence="2">Uncharacterized protein</fullName>
    </submittedName>
</protein>
<organism evidence="2 3">
    <name type="scientific">Polarella glacialis</name>
    <name type="common">Dinoflagellate</name>
    <dbReference type="NCBI Taxonomy" id="89957"/>
    <lineage>
        <taxon>Eukaryota</taxon>
        <taxon>Sar</taxon>
        <taxon>Alveolata</taxon>
        <taxon>Dinophyceae</taxon>
        <taxon>Suessiales</taxon>
        <taxon>Suessiaceae</taxon>
        <taxon>Polarella</taxon>
    </lineage>
</organism>
<gene>
    <name evidence="2" type="ORF">PGLA2088_LOCUS37589</name>
</gene>
<name>A0A813L0B4_POLGL</name>